<dbReference type="InterPro" id="IPR001192">
    <property type="entry name" value="PI-PLC_fam"/>
</dbReference>
<dbReference type="Pfam" id="PF00388">
    <property type="entry name" value="PI-PLC-X"/>
    <property type="match status" value="1"/>
</dbReference>
<feature type="compositionally biased region" description="Low complexity" evidence="8">
    <location>
        <begin position="241"/>
        <end position="254"/>
    </location>
</feature>
<dbReference type="CDD" id="cd00275">
    <property type="entry name" value="C2_PLC_like"/>
    <property type="match status" value="1"/>
</dbReference>
<feature type="compositionally biased region" description="Low complexity" evidence="8">
    <location>
        <begin position="588"/>
        <end position="601"/>
    </location>
</feature>
<dbReference type="PROSITE" id="PS50007">
    <property type="entry name" value="PIPLC_X_DOMAIN"/>
    <property type="match status" value="1"/>
</dbReference>
<evidence type="ECO:0000256" key="1">
    <source>
        <dbReference type="ARBA" id="ARBA00001195"/>
    </source>
</evidence>
<evidence type="ECO:0000256" key="4">
    <source>
        <dbReference type="ARBA" id="ARBA00023098"/>
    </source>
</evidence>
<protein>
    <recommendedName>
        <fullName evidence="7">Phosphoinositide phospholipase C</fullName>
        <ecNumber evidence="7">3.1.4.11</ecNumber>
    </recommendedName>
</protein>
<keyword evidence="11" id="KW-1185">Reference proteome</keyword>
<evidence type="ECO:0000256" key="8">
    <source>
        <dbReference type="SAM" id="MobiDB-lite"/>
    </source>
</evidence>
<dbReference type="GO" id="GO:0051209">
    <property type="term" value="P:release of sequestered calcium ion into cytosol"/>
    <property type="evidence" value="ECO:0007669"/>
    <property type="project" value="TreeGrafter"/>
</dbReference>
<dbReference type="EC" id="3.1.4.11" evidence="7"/>
<feature type="domain" description="PI-PLC Y-box" evidence="9">
    <location>
        <begin position="406"/>
        <end position="528"/>
    </location>
</feature>
<dbReference type="SUPFAM" id="SSF51695">
    <property type="entry name" value="PLC-like phosphodiesterases"/>
    <property type="match status" value="1"/>
</dbReference>
<dbReference type="PANTHER" id="PTHR10336:SF82">
    <property type="entry name" value="PHOSPHOINOSITIDE PHOSPHOLIPASE C"/>
    <property type="match status" value="1"/>
</dbReference>
<dbReference type="InterPro" id="IPR001711">
    <property type="entry name" value="PLipase_C_Pinositol-sp_Y"/>
</dbReference>
<dbReference type="GO" id="GO:0048015">
    <property type="term" value="P:phosphatidylinositol-mediated signaling"/>
    <property type="evidence" value="ECO:0007669"/>
    <property type="project" value="TreeGrafter"/>
</dbReference>
<dbReference type="AlphaFoldDB" id="A0AAE0ITR4"/>
<dbReference type="InterPro" id="IPR000909">
    <property type="entry name" value="PLipase_C_PInositol-sp_X_dom"/>
</dbReference>
<dbReference type="SUPFAM" id="SSF49562">
    <property type="entry name" value="C2 domain (Calcium/lipid-binding domain, CaLB)"/>
    <property type="match status" value="1"/>
</dbReference>
<accession>A0AAE0ITR4</accession>
<dbReference type="SMART" id="SM00149">
    <property type="entry name" value="PLCYc"/>
    <property type="match status" value="1"/>
</dbReference>
<sequence length="705" mass="80869">MMCFKFKIEREERKKKPNFFRRKTTFRWGTPNDPKSAWLAPMLIGALAVNANKEWVMCNESVRQQVERVYDTLRGSHEKLSRDIFLSFMTTIQGIAAPEPLHHKHYSLQEFHYVWSRNEAAWRAVRKLRADENDLSHPISNYFISSSHNTYLEGNQLASKSSADAYRAVLKGGCRCIEIDVWNGTPSRSTSKSPHPEHRRHLSSTSIVETLESVKQAISDRTGRHSRTPSTSQPALPPSQAPSTTLDSSTTLDPLDQKDLTERLEQQEQQSRDSSKTQNRTEPIVYHHGTMTSTVPFREVCKAIAESAFETNPLPLIVSLEVGADREQQEIMVEIMKEEWEGLLLDEPFDHFDHHQRQPLLDELTKKILIKVKRLDDSTVDPEAAERGRTLQINPVNAKPPICDMLAKLAIYTHSEHFEDQKSLSSRTPSHIFSLSEDRFTSLVQAKKDSICNQLFLHNRNFFMRIYPKGLRVDSSNPDPSFHWRRGVQMVAMNWQKSDEGMMINDGMFADTNGWVLKPPGFLSKDEFNFDNVPRRTINLRITILAAQYLPPPEERKTASGVGFGNNKHFRPHVKVELHVEKPHSHQHGSSGSNGCNGKHSPQPMKAIEYVQETPAAEGSNPDWGKNGVEVKFMEVSNVLEQLSFVRFKVEDTSNTNFRDALSCWACIRLDRLQQGYRWVDLYHPITRRPTHQGQLFVRIDKTIR</sequence>
<feature type="region of interest" description="Disordered" evidence="8">
    <location>
        <begin position="582"/>
        <end position="603"/>
    </location>
</feature>
<keyword evidence="4 7" id="KW-0443">Lipid metabolism</keyword>
<feature type="compositionally biased region" description="Basic and acidic residues" evidence="8">
    <location>
        <begin position="255"/>
        <end position="275"/>
    </location>
</feature>
<proteinExistence type="predicted"/>
<dbReference type="Gene3D" id="2.60.40.150">
    <property type="entry name" value="C2 domain"/>
    <property type="match status" value="1"/>
</dbReference>
<dbReference type="InterPro" id="IPR017946">
    <property type="entry name" value="PLC-like_Pdiesterase_TIM-brl"/>
</dbReference>
<dbReference type="GO" id="GO:0016042">
    <property type="term" value="P:lipid catabolic process"/>
    <property type="evidence" value="ECO:0007669"/>
    <property type="project" value="UniProtKB-KW"/>
</dbReference>
<dbReference type="EMBL" id="JAUEDM010000001">
    <property type="protein sequence ID" value="KAK3330945.1"/>
    <property type="molecule type" value="Genomic_DNA"/>
</dbReference>
<dbReference type="PROSITE" id="PS50008">
    <property type="entry name" value="PIPLC_Y_DOMAIN"/>
    <property type="match status" value="1"/>
</dbReference>
<keyword evidence="5" id="KW-0807">Transducer</keyword>
<dbReference type="FunFam" id="3.20.20.190:FF:000039">
    <property type="entry name" value="Phosphoinositide phospholipase C"/>
    <property type="match status" value="1"/>
</dbReference>
<comment type="caution">
    <text evidence="10">The sequence shown here is derived from an EMBL/GenBank/DDBJ whole genome shotgun (WGS) entry which is preliminary data.</text>
</comment>
<feature type="region of interest" description="Disordered" evidence="8">
    <location>
        <begin position="185"/>
        <end position="284"/>
    </location>
</feature>
<keyword evidence="3 7" id="KW-0442">Lipid degradation</keyword>
<dbReference type="SMART" id="SM00148">
    <property type="entry name" value="PLCXc"/>
    <property type="match status" value="1"/>
</dbReference>
<reference evidence="10" key="2">
    <citation type="submission" date="2023-06" db="EMBL/GenBank/DDBJ databases">
        <authorList>
            <consortium name="Lawrence Berkeley National Laboratory"/>
            <person name="Haridas S."/>
            <person name="Hensen N."/>
            <person name="Bonometti L."/>
            <person name="Westerberg I."/>
            <person name="Brannstrom I.O."/>
            <person name="Guillou S."/>
            <person name="Cros-Aarteil S."/>
            <person name="Calhoun S."/>
            <person name="Kuo A."/>
            <person name="Mondo S."/>
            <person name="Pangilinan J."/>
            <person name="Riley R."/>
            <person name="Labutti K."/>
            <person name="Andreopoulos B."/>
            <person name="Lipzen A."/>
            <person name="Chen C."/>
            <person name="Yanf M."/>
            <person name="Daum C."/>
            <person name="Ng V."/>
            <person name="Clum A."/>
            <person name="Steindorff A."/>
            <person name="Ohm R."/>
            <person name="Martin F."/>
            <person name="Silar P."/>
            <person name="Natvig D."/>
            <person name="Lalanne C."/>
            <person name="Gautier V."/>
            <person name="Ament-Velasquez S.L."/>
            <person name="Kruys A."/>
            <person name="Hutchinson M.I."/>
            <person name="Powell A.J."/>
            <person name="Barry K."/>
            <person name="Miller A.N."/>
            <person name="Grigoriev I.V."/>
            <person name="Debuchy R."/>
            <person name="Gladieux P."/>
            <person name="Thoren M.H."/>
            <person name="Johannesson H."/>
        </authorList>
    </citation>
    <scope>NUCLEOTIDE SEQUENCE</scope>
    <source>
        <strain evidence="10">CBS 118394</strain>
    </source>
</reference>
<reference evidence="10" key="1">
    <citation type="journal article" date="2023" name="Mol. Phylogenet. Evol.">
        <title>Genome-scale phylogeny and comparative genomics of the fungal order Sordariales.</title>
        <authorList>
            <person name="Hensen N."/>
            <person name="Bonometti L."/>
            <person name="Westerberg I."/>
            <person name="Brannstrom I.O."/>
            <person name="Guillou S."/>
            <person name="Cros-Aarteil S."/>
            <person name="Calhoun S."/>
            <person name="Haridas S."/>
            <person name="Kuo A."/>
            <person name="Mondo S."/>
            <person name="Pangilinan J."/>
            <person name="Riley R."/>
            <person name="LaButti K."/>
            <person name="Andreopoulos B."/>
            <person name="Lipzen A."/>
            <person name="Chen C."/>
            <person name="Yan M."/>
            <person name="Daum C."/>
            <person name="Ng V."/>
            <person name="Clum A."/>
            <person name="Steindorff A."/>
            <person name="Ohm R.A."/>
            <person name="Martin F."/>
            <person name="Silar P."/>
            <person name="Natvig D.O."/>
            <person name="Lalanne C."/>
            <person name="Gautier V."/>
            <person name="Ament-Velasquez S.L."/>
            <person name="Kruys A."/>
            <person name="Hutchinson M.I."/>
            <person name="Powell A.J."/>
            <person name="Barry K."/>
            <person name="Miller A.N."/>
            <person name="Grigoriev I.V."/>
            <person name="Debuchy R."/>
            <person name="Gladieux P."/>
            <person name="Hiltunen Thoren M."/>
            <person name="Johannesson H."/>
        </authorList>
    </citation>
    <scope>NUCLEOTIDE SEQUENCE</scope>
    <source>
        <strain evidence="10">CBS 118394</strain>
    </source>
</reference>
<evidence type="ECO:0000313" key="10">
    <source>
        <dbReference type="EMBL" id="KAK3330945.1"/>
    </source>
</evidence>
<comment type="function">
    <text evidence="6">The production of the second messenger molecules diacylglycerol (DAG) and inositol 1,4,5-trisphosphate (IP3) is mediated by activated phosphatidylinositol-specific phospholipase C enzymes.</text>
</comment>
<evidence type="ECO:0000256" key="6">
    <source>
        <dbReference type="ARBA" id="ARBA00059664"/>
    </source>
</evidence>
<dbReference type="PANTHER" id="PTHR10336">
    <property type="entry name" value="PHOSPHOINOSITIDE-SPECIFIC PHOSPHOLIPASE C FAMILY PROTEIN"/>
    <property type="match status" value="1"/>
</dbReference>
<evidence type="ECO:0000256" key="5">
    <source>
        <dbReference type="ARBA" id="ARBA00023224"/>
    </source>
</evidence>
<dbReference type="Pfam" id="PF00387">
    <property type="entry name" value="PI-PLC-Y"/>
    <property type="match status" value="1"/>
</dbReference>
<gene>
    <name evidence="10" type="ORF">B0H66DRAFT_82341</name>
</gene>
<comment type="catalytic activity">
    <reaction evidence="1 7">
        <text>a 1,2-diacyl-sn-glycero-3-phospho-(1D-myo-inositol-4,5-bisphosphate) + H2O = 1D-myo-inositol 1,4,5-trisphosphate + a 1,2-diacyl-sn-glycerol + H(+)</text>
        <dbReference type="Rhea" id="RHEA:33179"/>
        <dbReference type="ChEBI" id="CHEBI:15377"/>
        <dbReference type="ChEBI" id="CHEBI:15378"/>
        <dbReference type="ChEBI" id="CHEBI:17815"/>
        <dbReference type="ChEBI" id="CHEBI:58456"/>
        <dbReference type="ChEBI" id="CHEBI:203600"/>
        <dbReference type="EC" id="3.1.4.11"/>
    </reaction>
</comment>
<dbReference type="InterPro" id="IPR035892">
    <property type="entry name" value="C2_domain_sf"/>
</dbReference>
<dbReference type="PRINTS" id="PR00390">
    <property type="entry name" value="PHPHLIPASEC"/>
</dbReference>
<evidence type="ECO:0000256" key="7">
    <source>
        <dbReference type="RuleBase" id="RU361133"/>
    </source>
</evidence>
<dbReference type="Proteomes" id="UP001283341">
    <property type="component" value="Unassembled WGS sequence"/>
</dbReference>
<evidence type="ECO:0000256" key="2">
    <source>
        <dbReference type="ARBA" id="ARBA00022801"/>
    </source>
</evidence>
<name>A0AAE0ITR4_9PEZI</name>
<organism evidence="10 11">
    <name type="scientific">Apodospora peruviana</name>
    <dbReference type="NCBI Taxonomy" id="516989"/>
    <lineage>
        <taxon>Eukaryota</taxon>
        <taxon>Fungi</taxon>
        <taxon>Dikarya</taxon>
        <taxon>Ascomycota</taxon>
        <taxon>Pezizomycotina</taxon>
        <taxon>Sordariomycetes</taxon>
        <taxon>Sordariomycetidae</taxon>
        <taxon>Sordariales</taxon>
        <taxon>Lasiosphaeriaceae</taxon>
        <taxon>Apodospora</taxon>
    </lineage>
</organism>
<dbReference type="Gene3D" id="3.20.20.190">
    <property type="entry name" value="Phosphatidylinositol (PI) phosphodiesterase"/>
    <property type="match status" value="2"/>
</dbReference>
<evidence type="ECO:0000259" key="9">
    <source>
        <dbReference type="PROSITE" id="PS50008"/>
    </source>
</evidence>
<keyword evidence="2 7" id="KW-0378">Hydrolase</keyword>
<evidence type="ECO:0000313" key="11">
    <source>
        <dbReference type="Proteomes" id="UP001283341"/>
    </source>
</evidence>
<dbReference type="GO" id="GO:0004435">
    <property type="term" value="F:phosphatidylinositol-4,5-bisphosphate phospholipase C activity"/>
    <property type="evidence" value="ECO:0007669"/>
    <property type="project" value="UniProtKB-EC"/>
</dbReference>
<evidence type="ECO:0000256" key="3">
    <source>
        <dbReference type="ARBA" id="ARBA00022963"/>
    </source>
</evidence>
<dbReference type="CDD" id="cd08598">
    <property type="entry name" value="PI-PLC1c_yeast"/>
    <property type="match status" value="1"/>
</dbReference>